<name>A0ABW1UXC8_9LACO</name>
<evidence type="ECO:0000313" key="1">
    <source>
        <dbReference type="EMBL" id="MFC6323034.1"/>
    </source>
</evidence>
<dbReference type="Proteomes" id="UP001596186">
    <property type="component" value="Unassembled WGS sequence"/>
</dbReference>
<dbReference type="InterPro" id="IPR016977">
    <property type="entry name" value="ComGF"/>
</dbReference>
<protein>
    <submittedName>
        <fullName evidence="1">Competence type IV pilus minor pilin ComGF</fullName>
    </submittedName>
</protein>
<dbReference type="EMBL" id="JBHSSN010000005">
    <property type="protein sequence ID" value="MFC6323034.1"/>
    <property type="molecule type" value="Genomic_DNA"/>
</dbReference>
<reference evidence="2" key="1">
    <citation type="journal article" date="2019" name="Int. J. Syst. Evol. Microbiol.">
        <title>The Global Catalogue of Microorganisms (GCM) 10K type strain sequencing project: providing services to taxonomists for standard genome sequencing and annotation.</title>
        <authorList>
            <consortium name="The Broad Institute Genomics Platform"/>
            <consortium name="The Broad Institute Genome Sequencing Center for Infectious Disease"/>
            <person name="Wu L."/>
            <person name="Ma J."/>
        </authorList>
    </citation>
    <scope>NUCLEOTIDE SEQUENCE [LARGE SCALE GENOMIC DNA]</scope>
    <source>
        <strain evidence="2">CCM 8895</strain>
    </source>
</reference>
<sequence>MNGKRSGMMLAETIIALLVTTLILGILQQSLKIVKNVPDNLNANQIRWHMTNEYIQNQFQGEFLKDKKSKKLIFDDKNKIGGAHILEFYQNMLRVRSEEGGHVPLITGLKSGSFKVDGDVIVIRIVNKKNQISEMYVTNDHQSFEK</sequence>
<comment type="caution">
    <text evidence="1">The sequence shown here is derived from an EMBL/GenBank/DDBJ whole genome shotgun (WGS) entry which is preliminary data.</text>
</comment>
<dbReference type="Pfam" id="PF15980">
    <property type="entry name" value="ComGF"/>
    <property type="match status" value="1"/>
</dbReference>
<keyword evidence="2" id="KW-1185">Reference proteome</keyword>
<evidence type="ECO:0000313" key="2">
    <source>
        <dbReference type="Proteomes" id="UP001596186"/>
    </source>
</evidence>
<accession>A0ABW1UXC8</accession>
<organism evidence="1 2">
    <name type="scientific">Companilactobacillus baiquanensis</name>
    <dbReference type="NCBI Taxonomy" id="2486005"/>
    <lineage>
        <taxon>Bacteria</taxon>
        <taxon>Bacillati</taxon>
        <taxon>Bacillota</taxon>
        <taxon>Bacilli</taxon>
        <taxon>Lactobacillales</taxon>
        <taxon>Lactobacillaceae</taxon>
        <taxon>Companilactobacillus</taxon>
    </lineage>
</organism>
<dbReference type="RefSeq" id="WP_125594001.1">
    <property type="nucleotide sequence ID" value="NZ_JBHSSN010000005.1"/>
</dbReference>
<gene>
    <name evidence="1" type="ORF">ACFP1F_04530</name>
</gene>
<proteinExistence type="predicted"/>